<protein>
    <submittedName>
        <fullName evidence="5">Spore coat protein CotF</fullName>
    </submittedName>
</protein>
<evidence type="ECO:0000313" key="6">
    <source>
        <dbReference type="Proteomes" id="UP001258181"/>
    </source>
</evidence>
<comment type="caution">
    <text evidence="5">The sequence shown here is derived from an EMBL/GenBank/DDBJ whole genome shotgun (WGS) entry which is preliminary data.</text>
</comment>
<evidence type="ECO:0000256" key="3">
    <source>
        <dbReference type="ARBA" id="ARBA00024344"/>
    </source>
</evidence>
<keyword evidence="6" id="KW-1185">Reference proteome</keyword>
<evidence type="ECO:0000256" key="2">
    <source>
        <dbReference type="ARBA" id="ARBA00024325"/>
    </source>
</evidence>
<dbReference type="EMBL" id="JAVDWA010000003">
    <property type="protein sequence ID" value="MDR7073438.1"/>
    <property type="molecule type" value="Genomic_DNA"/>
</dbReference>
<dbReference type="Proteomes" id="UP001258181">
    <property type="component" value="Unassembled WGS sequence"/>
</dbReference>
<keyword evidence="5" id="KW-0167">Capsid protein</keyword>
<dbReference type="RefSeq" id="WP_396194085.1">
    <property type="nucleotide sequence ID" value="NZ_JAVDWA010000003.1"/>
</dbReference>
<dbReference type="Gene3D" id="1.20.1260.10">
    <property type="match status" value="1"/>
</dbReference>
<evidence type="ECO:0000256" key="4">
    <source>
        <dbReference type="SAM" id="MobiDB-lite"/>
    </source>
</evidence>
<dbReference type="InterPro" id="IPR012851">
    <property type="entry name" value="Spore_coat_CotF-like"/>
</dbReference>
<keyword evidence="1" id="KW-0749">Sporulation</keyword>
<feature type="region of interest" description="Disordered" evidence="4">
    <location>
        <begin position="1"/>
        <end position="20"/>
    </location>
</feature>
<dbReference type="PANTHER" id="PTHR39183">
    <property type="entry name" value="SPORE COAT PROTEIN F-LIKE PROTEIN YHCQ"/>
    <property type="match status" value="1"/>
</dbReference>
<proteinExistence type="inferred from homology"/>
<dbReference type="Pfam" id="PF07875">
    <property type="entry name" value="Coat_F"/>
    <property type="match status" value="1"/>
</dbReference>
<name>A0ABU1U1Z2_9BACL</name>
<evidence type="ECO:0000313" key="5">
    <source>
        <dbReference type="EMBL" id="MDR7073438.1"/>
    </source>
</evidence>
<gene>
    <name evidence="5" type="ORF">J2X07_002424</name>
</gene>
<reference evidence="5 6" key="1">
    <citation type="submission" date="2023-07" db="EMBL/GenBank/DDBJ databases">
        <title>Sorghum-associated microbial communities from plants grown in Nebraska, USA.</title>
        <authorList>
            <person name="Schachtman D."/>
        </authorList>
    </citation>
    <scope>NUCLEOTIDE SEQUENCE [LARGE SCALE GENOMIC DNA]</scope>
    <source>
        <strain evidence="5 6">BE211</strain>
    </source>
</reference>
<organism evidence="5 6">
    <name type="scientific">Fictibacillus barbaricus</name>
    <dbReference type="NCBI Taxonomy" id="182136"/>
    <lineage>
        <taxon>Bacteria</taxon>
        <taxon>Bacillati</taxon>
        <taxon>Bacillota</taxon>
        <taxon>Bacilli</taxon>
        <taxon>Bacillales</taxon>
        <taxon>Fictibacillaceae</taxon>
        <taxon>Fictibacillus</taxon>
    </lineage>
</organism>
<evidence type="ECO:0000256" key="1">
    <source>
        <dbReference type="ARBA" id="ARBA00022969"/>
    </source>
</evidence>
<sequence>MNPINPNQSNSNQNNLPQNANSSEFVHQNMQTGQVPAQFNHGGHELFDVHEMLGGTIGTLNLYMLCRDHIQDEELKTMLDRQYQHITNEYNACVQAFQTGKDPSMPTQSYKMTQENDFVYGLSPSQPKTPIQNVSQLNDEAISSLILGTLKSNASLRAMATLELTNPVLRRVLADGIPNWIEMAYELSIWQNKKHFYQVPQLAQQDMNQMINAYGKAQTMPPLQ</sequence>
<dbReference type="PANTHER" id="PTHR39183:SF1">
    <property type="entry name" value="SPORE COAT PROTEIN F-LIKE PROTEIN YHCQ"/>
    <property type="match status" value="1"/>
</dbReference>
<dbReference type="InterPro" id="IPR012347">
    <property type="entry name" value="Ferritin-like"/>
</dbReference>
<accession>A0ABU1U1Z2</accession>
<comment type="similarity">
    <text evidence="3">Belongs to the CotF family.</text>
</comment>
<keyword evidence="5" id="KW-0946">Virion</keyword>
<comment type="subcellular location">
    <subcellularLocation>
        <location evidence="2">Spore coat</location>
    </subcellularLocation>
</comment>